<accession>A0A0E9X3K3</accession>
<dbReference type="EMBL" id="GBXM01011516">
    <property type="protein sequence ID" value="JAH97061.1"/>
    <property type="molecule type" value="Transcribed_RNA"/>
</dbReference>
<protein>
    <submittedName>
        <fullName evidence="1">Uncharacterized protein</fullName>
    </submittedName>
</protein>
<evidence type="ECO:0000313" key="1">
    <source>
        <dbReference type="EMBL" id="JAH97061.1"/>
    </source>
</evidence>
<proteinExistence type="predicted"/>
<organism evidence="1">
    <name type="scientific">Anguilla anguilla</name>
    <name type="common">European freshwater eel</name>
    <name type="synonym">Muraena anguilla</name>
    <dbReference type="NCBI Taxonomy" id="7936"/>
    <lineage>
        <taxon>Eukaryota</taxon>
        <taxon>Metazoa</taxon>
        <taxon>Chordata</taxon>
        <taxon>Craniata</taxon>
        <taxon>Vertebrata</taxon>
        <taxon>Euteleostomi</taxon>
        <taxon>Actinopterygii</taxon>
        <taxon>Neopterygii</taxon>
        <taxon>Teleostei</taxon>
        <taxon>Anguilliformes</taxon>
        <taxon>Anguillidae</taxon>
        <taxon>Anguilla</taxon>
    </lineage>
</organism>
<sequence length="73" mass="8493">MHISNSPMRQNSRDSVKKVTFPYIPYSKLKAESIVDGLNRGLSLQMVLKNKNIFKIKKKLKKTYPQKAWNVTI</sequence>
<dbReference type="AlphaFoldDB" id="A0A0E9X3K3"/>
<reference evidence="1" key="1">
    <citation type="submission" date="2014-11" db="EMBL/GenBank/DDBJ databases">
        <authorList>
            <person name="Amaro Gonzalez C."/>
        </authorList>
    </citation>
    <scope>NUCLEOTIDE SEQUENCE</scope>
</reference>
<name>A0A0E9X3K3_ANGAN</name>
<reference evidence="1" key="2">
    <citation type="journal article" date="2015" name="Fish Shellfish Immunol.">
        <title>Early steps in the European eel (Anguilla anguilla)-Vibrio vulnificus interaction in the gills: Role of the RtxA13 toxin.</title>
        <authorList>
            <person name="Callol A."/>
            <person name="Pajuelo D."/>
            <person name="Ebbesson L."/>
            <person name="Teles M."/>
            <person name="MacKenzie S."/>
            <person name="Amaro C."/>
        </authorList>
    </citation>
    <scope>NUCLEOTIDE SEQUENCE</scope>
</reference>